<evidence type="ECO:0000256" key="9">
    <source>
        <dbReference type="SAM" id="Phobius"/>
    </source>
</evidence>
<keyword evidence="7 9" id="KW-0472">Membrane</keyword>
<comment type="caution">
    <text evidence="10">The sequence shown here is derived from an EMBL/GenBank/DDBJ whole genome shotgun (WGS) entry which is preliminary data.</text>
</comment>
<evidence type="ECO:0000313" key="10">
    <source>
        <dbReference type="EMBL" id="GAA2216527.1"/>
    </source>
</evidence>
<keyword evidence="6 9" id="KW-1133">Transmembrane helix</keyword>
<evidence type="ECO:0000256" key="3">
    <source>
        <dbReference type="ARBA" id="ARBA00022475"/>
    </source>
</evidence>
<evidence type="ECO:0000256" key="4">
    <source>
        <dbReference type="ARBA" id="ARBA00022519"/>
    </source>
</evidence>
<protein>
    <recommendedName>
        <fullName evidence="8">Autoinducer 2 import system permease protein LsrD</fullName>
    </recommendedName>
</protein>
<evidence type="ECO:0000256" key="2">
    <source>
        <dbReference type="ARBA" id="ARBA00022448"/>
    </source>
</evidence>
<evidence type="ECO:0000256" key="5">
    <source>
        <dbReference type="ARBA" id="ARBA00022692"/>
    </source>
</evidence>
<dbReference type="PANTHER" id="PTHR32196">
    <property type="entry name" value="ABC TRANSPORTER PERMEASE PROTEIN YPHD-RELATED-RELATED"/>
    <property type="match status" value="1"/>
</dbReference>
<keyword evidence="11" id="KW-1185">Reference proteome</keyword>
<evidence type="ECO:0000256" key="6">
    <source>
        <dbReference type="ARBA" id="ARBA00022989"/>
    </source>
</evidence>
<dbReference type="InterPro" id="IPR001851">
    <property type="entry name" value="ABC_transp_permease"/>
</dbReference>
<dbReference type="Pfam" id="PF02653">
    <property type="entry name" value="BPD_transp_2"/>
    <property type="match status" value="1"/>
</dbReference>
<feature type="transmembrane region" description="Helical" evidence="9">
    <location>
        <begin position="291"/>
        <end position="311"/>
    </location>
</feature>
<feature type="transmembrane region" description="Helical" evidence="9">
    <location>
        <begin position="82"/>
        <end position="103"/>
    </location>
</feature>
<feature type="transmembrane region" description="Helical" evidence="9">
    <location>
        <begin position="162"/>
        <end position="180"/>
    </location>
</feature>
<organism evidence="10 11">
    <name type="scientific">Nonomuraea monospora</name>
    <dbReference type="NCBI Taxonomy" id="568818"/>
    <lineage>
        <taxon>Bacteria</taxon>
        <taxon>Bacillati</taxon>
        <taxon>Actinomycetota</taxon>
        <taxon>Actinomycetes</taxon>
        <taxon>Streptosporangiales</taxon>
        <taxon>Streptosporangiaceae</taxon>
        <taxon>Nonomuraea</taxon>
    </lineage>
</organism>
<proteinExistence type="predicted"/>
<feature type="transmembrane region" description="Helical" evidence="9">
    <location>
        <begin position="263"/>
        <end position="285"/>
    </location>
</feature>
<evidence type="ECO:0000256" key="8">
    <source>
        <dbReference type="ARBA" id="ARBA00039381"/>
    </source>
</evidence>
<evidence type="ECO:0000256" key="1">
    <source>
        <dbReference type="ARBA" id="ARBA00004651"/>
    </source>
</evidence>
<evidence type="ECO:0000313" key="11">
    <source>
        <dbReference type="Proteomes" id="UP001499843"/>
    </source>
</evidence>
<feature type="transmembrane region" description="Helical" evidence="9">
    <location>
        <begin position="210"/>
        <end position="231"/>
    </location>
</feature>
<gene>
    <name evidence="10" type="ORF">GCM10009850_119960</name>
</gene>
<sequence>MKRALPILAVLMALLAAIAIANPFFLEPAGFLALLKRAAPLVVLAAGQYFVIVSGEFDLSVGSLVTAEVVIAARLIDGDESATWPVLALLVAAGLLVGLVNGVLTTKLRVPSFIVTLGMLLVLSGAVFLWTGGAPRGALSEGFRAFGRGGLGPVPWPVPWSVPWSVPILLAVGAAAIWLMRAGFGRTLIATGDNERAAALSGVRVGRVKVCAFMLSGLSAAVAAILLGGFAGVSAQVGQGLEFSAITAVVLGGVALGGGRGSVLAAMAGAVTLEALFTLLNLYGISGALEFTVQGVIIIAAVAAGAIRLPWKPTPRRGDAHAAS</sequence>
<feature type="transmembrane region" description="Helical" evidence="9">
    <location>
        <begin position="110"/>
        <end position="130"/>
    </location>
</feature>
<dbReference type="PANTHER" id="PTHR32196:SF71">
    <property type="entry name" value="AUTOINDUCER 2 IMPORT SYSTEM PERMEASE PROTEIN LSRD"/>
    <property type="match status" value="1"/>
</dbReference>
<comment type="subcellular location">
    <subcellularLocation>
        <location evidence="1">Cell membrane</location>
        <topology evidence="1">Multi-pass membrane protein</topology>
    </subcellularLocation>
</comment>
<keyword evidence="2" id="KW-0813">Transport</keyword>
<keyword evidence="3" id="KW-1003">Cell membrane</keyword>
<dbReference type="CDD" id="cd06579">
    <property type="entry name" value="TM_PBP1_transp_AraH_like"/>
    <property type="match status" value="1"/>
</dbReference>
<feature type="transmembrane region" description="Helical" evidence="9">
    <location>
        <begin position="237"/>
        <end position="256"/>
    </location>
</feature>
<evidence type="ECO:0000256" key="7">
    <source>
        <dbReference type="ARBA" id="ARBA00023136"/>
    </source>
</evidence>
<name>A0ABN3D3U8_9ACTN</name>
<dbReference type="EMBL" id="BAAAQX010000073">
    <property type="protein sequence ID" value="GAA2216527.1"/>
    <property type="molecule type" value="Genomic_DNA"/>
</dbReference>
<dbReference type="Proteomes" id="UP001499843">
    <property type="component" value="Unassembled WGS sequence"/>
</dbReference>
<accession>A0ABN3D3U8</accession>
<keyword evidence="4" id="KW-0997">Cell inner membrane</keyword>
<keyword evidence="5 9" id="KW-0812">Transmembrane</keyword>
<reference evidence="10 11" key="1">
    <citation type="journal article" date="2019" name="Int. J. Syst. Evol. Microbiol.">
        <title>The Global Catalogue of Microorganisms (GCM) 10K type strain sequencing project: providing services to taxonomists for standard genome sequencing and annotation.</title>
        <authorList>
            <consortium name="The Broad Institute Genomics Platform"/>
            <consortium name="The Broad Institute Genome Sequencing Center for Infectious Disease"/>
            <person name="Wu L."/>
            <person name="Ma J."/>
        </authorList>
    </citation>
    <scope>NUCLEOTIDE SEQUENCE [LARGE SCALE GENOMIC DNA]</scope>
    <source>
        <strain evidence="10 11">JCM 16114</strain>
    </source>
</reference>